<evidence type="ECO:0000256" key="3">
    <source>
        <dbReference type="ARBA" id="ARBA00022771"/>
    </source>
</evidence>
<reference evidence="10" key="1">
    <citation type="submission" date="2025-08" db="UniProtKB">
        <authorList>
            <consortium name="RefSeq"/>
        </authorList>
    </citation>
    <scope>IDENTIFICATION</scope>
    <source>
        <tissue evidence="10">Liver</tissue>
    </source>
</reference>
<dbReference type="PANTHER" id="PTHR31742">
    <property type="entry name" value="RPA-INTERACTING PROTEIN RPAIN"/>
    <property type="match status" value="1"/>
</dbReference>
<dbReference type="Pfam" id="PF14767">
    <property type="entry name" value="RPA_interact_M"/>
    <property type="match status" value="1"/>
</dbReference>
<dbReference type="InterPro" id="IPR028159">
    <property type="entry name" value="RPA_interact_C_dom"/>
</dbReference>
<dbReference type="InterPro" id="IPR028156">
    <property type="entry name" value="RIP"/>
</dbReference>
<dbReference type="CTD" id="84268"/>
<keyword evidence="4" id="KW-0862">Zinc</keyword>
<dbReference type="GO" id="GO:0016605">
    <property type="term" value="C:PML body"/>
    <property type="evidence" value="ECO:0007669"/>
    <property type="project" value="TreeGrafter"/>
</dbReference>
<dbReference type="RefSeq" id="XP_007421630.2">
    <property type="nucleotide sequence ID" value="XM_007421568.3"/>
</dbReference>
<evidence type="ECO:0000313" key="9">
    <source>
        <dbReference type="Proteomes" id="UP000695026"/>
    </source>
</evidence>
<dbReference type="OrthoDB" id="435311at2759"/>
<dbReference type="OMA" id="ACDSWTV"/>
<dbReference type="Proteomes" id="UP000695026">
    <property type="component" value="Unplaced"/>
</dbReference>
<dbReference type="Pfam" id="PF14768">
    <property type="entry name" value="RPA_interact_C"/>
    <property type="match status" value="1"/>
</dbReference>
<comment type="subcellular location">
    <subcellularLocation>
        <location evidence="1">Nucleus</location>
    </subcellularLocation>
</comment>
<keyword evidence="5" id="KW-0539">Nucleus</keyword>
<evidence type="ECO:0000256" key="1">
    <source>
        <dbReference type="ARBA" id="ARBA00004123"/>
    </source>
</evidence>
<gene>
    <name evidence="10" type="primary">RPAIN</name>
</gene>
<dbReference type="KEGG" id="pbi:103060928"/>
<dbReference type="AlphaFoldDB" id="A0A9F2KTT7"/>
<dbReference type="Pfam" id="PF14766">
    <property type="entry name" value="RPA_interact_N"/>
    <property type="match status" value="1"/>
</dbReference>
<keyword evidence="2" id="KW-0479">Metal-binding</keyword>
<feature type="domain" description="RPA-interacting protein C-terminal" evidence="8">
    <location>
        <begin position="170"/>
        <end position="248"/>
    </location>
</feature>
<feature type="domain" description="RPA-interacting protein central" evidence="7">
    <location>
        <begin position="92"/>
        <end position="159"/>
    </location>
</feature>
<proteinExistence type="predicted"/>
<dbReference type="GO" id="GO:0006606">
    <property type="term" value="P:protein import into nucleus"/>
    <property type="evidence" value="ECO:0007669"/>
    <property type="project" value="TreeGrafter"/>
</dbReference>
<protein>
    <submittedName>
        <fullName evidence="10">RPA-interacting protein</fullName>
    </submittedName>
</protein>
<dbReference type="GO" id="GO:0008270">
    <property type="term" value="F:zinc ion binding"/>
    <property type="evidence" value="ECO:0007669"/>
    <property type="project" value="UniProtKB-KW"/>
</dbReference>
<accession>A0A9F2KTT7</accession>
<sequence length="251" mass="29056">MELGRWRWRSSVCKSNGSSRPHFLWRRGGLAMAGLLPRHQALYKGLRTPPWKDTFRQRCVERLKSSRAKLLERYRQVGENGARRASEPLLAQEVMEVEWKAWQSVDAQLPSLRKQDSSRMLEELAVLDEIQQELIFQEQLAIEEYERSLQFEEECLNAMLDGLDAEHHIICPVCRRNNLSVMSNTVVCQCGLCINTPGMTEEKLKLLLEECLMEHSQHCQHCPVFTITNMMEGEANLLMSCQACDSWTVIF</sequence>
<evidence type="ECO:0000259" key="7">
    <source>
        <dbReference type="Pfam" id="PF14767"/>
    </source>
</evidence>
<organism evidence="9 10">
    <name type="scientific">Python bivittatus</name>
    <name type="common">Burmese python</name>
    <name type="synonym">Python molurus bivittatus</name>
    <dbReference type="NCBI Taxonomy" id="176946"/>
    <lineage>
        <taxon>Eukaryota</taxon>
        <taxon>Metazoa</taxon>
        <taxon>Chordata</taxon>
        <taxon>Craniata</taxon>
        <taxon>Vertebrata</taxon>
        <taxon>Euteleostomi</taxon>
        <taxon>Lepidosauria</taxon>
        <taxon>Squamata</taxon>
        <taxon>Bifurcata</taxon>
        <taxon>Unidentata</taxon>
        <taxon>Episquamata</taxon>
        <taxon>Toxicofera</taxon>
        <taxon>Serpentes</taxon>
        <taxon>Henophidia</taxon>
        <taxon>Pythonidae</taxon>
        <taxon>Python</taxon>
    </lineage>
</organism>
<evidence type="ECO:0000256" key="4">
    <source>
        <dbReference type="ARBA" id="ARBA00022833"/>
    </source>
</evidence>
<dbReference type="InterPro" id="IPR028158">
    <property type="entry name" value="RPA_interact_N_dom"/>
</dbReference>
<evidence type="ECO:0000313" key="10">
    <source>
        <dbReference type="RefSeq" id="XP_007421630.2"/>
    </source>
</evidence>
<dbReference type="InterPro" id="IPR028155">
    <property type="entry name" value="RPA_interact_central"/>
</dbReference>
<evidence type="ECO:0000256" key="5">
    <source>
        <dbReference type="ARBA" id="ARBA00023242"/>
    </source>
</evidence>
<keyword evidence="9" id="KW-1185">Reference proteome</keyword>
<feature type="domain" description="RPA-interacting protein N-terminal" evidence="6">
    <location>
        <begin position="38"/>
        <end position="76"/>
    </location>
</feature>
<keyword evidence="3" id="KW-0863">Zinc-finger</keyword>
<evidence type="ECO:0000256" key="2">
    <source>
        <dbReference type="ARBA" id="ARBA00022723"/>
    </source>
</evidence>
<dbReference type="PANTHER" id="PTHR31742:SF1">
    <property type="entry name" value="RPA-INTERACTING PROTEIN"/>
    <property type="match status" value="1"/>
</dbReference>
<dbReference type="GeneID" id="103060928"/>
<evidence type="ECO:0000259" key="8">
    <source>
        <dbReference type="Pfam" id="PF14768"/>
    </source>
</evidence>
<name>A0A9F2KTT7_PYTBI</name>
<evidence type="ECO:0000259" key="6">
    <source>
        <dbReference type="Pfam" id="PF14766"/>
    </source>
</evidence>